<feature type="compositionally biased region" description="Polar residues" evidence="6">
    <location>
        <begin position="51"/>
        <end position="72"/>
    </location>
</feature>
<dbReference type="AlphaFoldDB" id="A0AAV0AKF0"/>
<feature type="compositionally biased region" description="Acidic residues" evidence="6">
    <location>
        <begin position="831"/>
        <end position="842"/>
    </location>
</feature>
<feature type="compositionally biased region" description="Basic and acidic residues" evidence="6">
    <location>
        <begin position="84"/>
        <end position="94"/>
    </location>
</feature>
<evidence type="ECO:0000256" key="1">
    <source>
        <dbReference type="ARBA" id="ARBA00004141"/>
    </source>
</evidence>
<keyword evidence="3 7" id="KW-0812">Transmembrane</keyword>
<feature type="compositionally biased region" description="Acidic residues" evidence="6">
    <location>
        <begin position="17"/>
        <end position="26"/>
    </location>
</feature>
<feature type="region of interest" description="Disordered" evidence="6">
    <location>
        <begin position="49"/>
        <end position="111"/>
    </location>
</feature>
<dbReference type="SUPFAM" id="SSF53474">
    <property type="entry name" value="alpha/beta-Hydrolases"/>
    <property type="match status" value="1"/>
</dbReference>
<feature type="compositionally biased region" description="Polar residues" evidence="6">
    <location>
        <begin position="352"/>
        <end position="367"/>
    </location>
</feature>
<feature type="transmembrane region" description="Helical" evidence="7">
    <location>
        <begin position="488"/>
        <end position="512"/>
    </location>
</feature>
<feature type="compositionally biased region" description="Basic and acidic residues" evidence="6">
    <location>
        <begin position="888"/>
        <end position="902"/>
    </location>
</feature>
<comment type="similarity">
    <text evidence="2">Belongs to the TMCO4 family.</text>
</comment>
<dbReference type="Proteomes" id="UP001153365">
    <property type="component" value="Unassembled WGS sequence"/>
</dbReference>
<dbReference type="InterPro" id="IPR029058">
    <property type="entry name" value="AB_hydrolase_fold"/>
</dbReference>
<dbReference type="InterPro" id="IPR007941">
    <property type="entry name" value="DUF726"/>
</dbReference>
<feature type="region of interest" description="Disordered" evidence="6">
    <location>
        <begin position="325"/>
        <end position="386"/>
    </location>
</feature>
<gene>
    <name evidence="8" type="ORF">PPACK8108_LOCUS2371</name>
</gene>
<evidence type="ECO:0008006" key="10">
    <source>
        <dbReference type="Google" id="ProtNLM"/>
    </source>
</evidence>
<feature type="transmembrane region" description="Helical" evidence="7">
    <location>
        <begin position="532"/>
        <end position="553"/>
    </location>
</feature>
<protein>
    <recommendedName>
        <fullName evidence="10">DUF726-domain-containing protein</fullName>
    </recommendedName>
</protein>
<comment type="subcellular location">
    <subcellularLocation>
        <location evidence="1">Membrane</location>
        <topology evidence="1">Multi-pass membrane protein</topology>
    </subcellularLocation>
</comment>
<feature type="region of interest" description="Disordered" evidence="6">
    <location>
        <begin position="1"/>
        <end position="36"/>
    </location>
</feature>
<evidence type="ECO:0000256" key="4">
    <source>
        <dbReference type="ARBA" id="ARBA00022989"/>
    </source>
</evidence>
<evidence type="ECO:0000256" key="6">
    <source>
        <dbReference type="SAM" id="MobiDB-lite"/>
    </source>
</evidence>
<organism evidence="8 9">
    <name type="scientific">Phakopsora pachyrhizi</name>
    <name type="common">Asian soybean rust disease fungus</name>
    <dbReference type="NCBI Taxonomy" id="170000"/>
    <lineage>
        <taxon>Eukaryota</taxon>
        <taxon>Fungi</taxon>
        <taxon>Dikarya</taxon>
        <taxon>Basidiomycota</taxon>
        <taxon>Pucciniomycotina</taxon>
        <taxon>Pucciniomycetes</taxon>
        <taxon>Pucciniales</taxon>
        <taxon>Phakopsoraceae</taxon>
        <taxon>Phakopsora</taxon>
    </lineage>
</organism>
<dbReference type="PANTHER" id="PTHR17920">
    <property type="entry name" value="TRANSMEMBRANE AND COILED-COIL DOMAIN-CONTAINING PROTEIN 4 TMCO4"/>
    <property type="match status" value="1"/>
</dbReference>
<evidence type="ECO:0000256" key="3">
    <source>
        <dbReference type="ARBA" id="ARBA00022692"/>
    </source>
</evidence>
<feature type="region of interest" description="Disordered" evidence="6">
    <location>
        <begin position="831"/>
        <end position="950"/>
    </location>
</feature>
<feature type="compositionally biased region" description="Polar residues" evidence="6">
    <location>
        <begin position="247"/>
        <end position="272"/>
    </location>
</feature>
<accession>A0AAV0AKF0</accession>
<evidence type="ECO:0000313" key="9">
    <source>
        <dbReference type="Proteomes" id="UP001153365"/>
    </source>
</evidence>
<feature type="compositionally biased region" description="Basic and acidic residues" evidence="6">
    <location>
        <begin position="843"/>
        <end position="858"/>
    </location>
</feature>
<feature type="compositionally biased region" description="Low complexity" evidence="6">
    <location>
        <begin position="875"/>
        <end position="887"/>
    </location>
</feature>
<dbReference type="PANTHER" id="PTHR17920:SF3">
    <property type="entry name" value="TRANSMEMBRANE AND COILED-COIL DOMAIN-CONTAINING PROTEIN 4"/>
    <property type="match status" value="1"/>
</dbReference>
<evidence type="ECO:0000256" key="5">
    <source>
        <dbReference type="ARBA" id="ARBA00023136"/>
    </source>
</evidence>
<evidence type="ECO:0000313" key="8">
    <source>
        <dbReference type="EMBL" id="CAH7667929.1"/>
    </source>
</evidence>
<keyword evidence="9" id="KW-1185">Reference proteome</keyword>
<dbReference type="EMBL" id="CALTRL010000399">
    <property type="protein sequence ID" value="CAH7667929.1"/>
    <property type="molecule type" value="Genomic_DNA"/>
</dbReference>
<feature type="region of interest" description="Disordered" evidence="6">
    <location>
        <begin position="224"/>
        <end position="273"/>
    </location>
</feature>
<keyword evidence="4 7" id="KW-1133">Transmembrane helix</keyword>
<sequence length="990" mass="108161">MPSSAEPPKWSPSADLSFDEDDDDWQEMPVIRSNNAVLDEEDRKRFRYLSPQLSRNNGNSARTDVGSSNATGNLLELSEAAASRGEDWREKSNQLEESNYTRLGLDDDPDEDSLNLRTQYLFDDNREMTPLNQLQATKNLLNEAQRIAYVGMCRLVMKEMLDALKRGGHSEVDPSIDSMKDWSSKILGRLYQHMDVEAREQQMIEQLAEHGVSSEDLVGTLITTHTIPNPNYDPKAVPEDENESGESDQQSSLNDINNPGFPRSSSDGSGNAWTAEASKIGASGLIEAVQSRPVFQQSLDSNGFDESTTSGPWATSAEILKSINLSEEPPPYHNQSTSASSIDESKKDIEASSPTNLLETPKATKTSFELKPPPLTPASSSADLPASMPHTLPGVSTTVTPCDKNITLDIRWTVLCDLFLALIADSIYDSRSRVLLGRCAYKLRLSWMDVVRFERRLTEALEVQEGITKESNADVIEEHDRKSKTKRLVMMGAATLGGGLVIGLSAGLLAPVIGAGLAAGFTTIGIGGTSGFLAGAGGAAVITTAGTVTGMNIGGKGMSKRTQSIKTFQILPLHNNGRVNVFLTMPGFMEGANDDVRLPFSVMDQSMGDVLSVLWEPEMMGETGNIIKILTSEVLTQVGQQVLQATVLTALMSALQWPLMLTKLGYLIDNPWSNALDRARAAGAVLADVLIKRHVGVRPVSLIGFSLGARAIFYALVELAKKKAYGIVQEVYLLGATVTAPVKTWREVRGIVAGRFVNGYCKKDWILGYLYRATTGGLQTVAGLSPVDSVPDMENVDLTELVIGHMSYRAQMPVILAELGLKVTADHFDEPESMQEDDQEEEAPVRLKTVKEAEEKKRMIFNFTRKNLKNNRPQSLNLSSSTSTTVVKKNDDESPPRLDHPQSRASSLSGRPSKRQSDMEPNQPLSAGAADELGHRNAHQINTSTTEPGEELFDVRAIKRELANATVENMNDTETIAKAEISSWSDPWRS</sequence>
<dbReference type="GO" id="GO:0016020">
    <property type="term" value="C:membrane"/>
    <property type="evidence" value="ECO:0007669"/>
    <property type="project" value="UniProtKB-SubCell"/>
</dbReference>
<evidence type="ECO:0000256" key="2">
    <source>
        <dbReference type="ARBA" id="ARBA00009824"/>
    </source>
</evidence>
<reference evidence="8" key="1">
    <citation type="submission" date="2022-06" db="EMBL/GenBank/DDBJ databases">
        <authorList>
            <consortium name="SYNGENTA / RWTH Aachen University"/>
        </authorList>
    </citation>
    <scope>NUCLEOTIDE SEQUENCE</scope>
</reference>
<keyword evidence="5 7" id="KW-0472">Membrane</keyword>
<dbReference type="Pfam" id="PF05277">
    <property type="entry name" value="DUF726"/>
    <property type="match status" value="1"/>
</dbReference>
<proteinExistence type="inferred from homology"/>
<comment type="caution">
    <text evidence="8">The sequence shown here is derived from an EMBL/GenBank/DDBJ whole genome shotgun (WGS) entry which is preliminary data.</text>
</comment>
<feature type="compositionally biased region" description="Polar residues" evidence="6">
    <location>
        <begin position="333"/>
        <end position="342"/>
    </location>
</feature>
<name>A0AAV0AKF0_PHAPC</name>
<evidence type="ECO:0000256" key="7">
    <source>
        <dbReference type="SAM" id="Phobius"/>
    </source>
</evidence>